<comment type="caution">
    <text evidence="7">The sequence shown here is derived from an EMBL/GenBank/DDBJ whole genome shotgun (WGS) entry which is preliminary data.</text>
</comment>
<evidence type="ECO:0000256" key="5">
    <source>
        <dbReference type="SAM" id="Phobius"/>
    </source>
</evidence>
<dbReference type="InterPro" id="IPR049453">
    <property type="entry name" value="Memb_transporter_dom"/>
</dbReference>
<dbReference type="GO" id="GO:0016020">
    <property type="term" value="C:membrane"/>
    <property type="evidence" value="ECO:0007669"/>
    <property type="project" value="UniProtKB-SubCell"/>
</dbReference>
<protein>
    <submittedName>
        <fullName evidence="7">FUSC family protein</fullName>
    </submittedName>
</protein>
<sequence length="370" mass="39023">MIPEGLFEDAAERSRVSMATRWQRVRSGWRVMLQAAVAVAISWAVAKWLWGHAAPFFAPVSAIIALGQSYYERGRRAAELVFAVTIGVAVADLLAFQIGEGVLQLGLAVFIAVGLGMFFGTSQLFVNQVAISAALVFTITPPTGGFSFARTLDALTGGVVALGVAALLLPSDPVRILRGAARPVLDELAATLRDIAGALRTRDEGAAEDSLVRARGIDEFGERFFAAAQEGRSTTRYSPARRRARDTVEFYAEAAARIDLAVRNVRVLARGSMRALALDENVPPEVADALEDLGHAVQALAAALESGEGFDAVRDPALRAASTATHVLDGTTNLSVSVIVGQIRSTATDLLTGIGMTYEEATGAVRAASG</sequence>
<feature type="transmembrane region" description="Helical" evidence="5">
    <location>
        <begin position="28"/>
        <end position="46"/>
    </location>
</feature>
<reference evidence="7" key="1">
    <citation type="submission" date="2022-10" db="EMBL/GenBank/DDBJ databases">
        <title>The WGS of Solirubrobacter phytolaccae KCTC 29190.</title>
        <authorList>
            <person name="Jiang Z."/>
        </authorList>
    </citation>
    <scope>NUCLEOTIDE SEQUENCE</scope>
    <source>
        <strain evidence="7">KCTC 29190</strain>
    </source>
</reference>
<evidence type="ECO:0000256" key="3">
    <source>
        <dbReference type="ARBA" id="ARBA00022989"/>
    </source>
</evidence>
<proteinExistence type="predicted"/>
<evidence type="ECO:0000256" key="1">
    <source>
        <dbReference type="ARBA" id="ARBA00004141"/>
    </source>
</evidence>
<evidence type="ECO:0000259" key="6">
    <source>
        <dbReference type="Pfam" id="PF13515"/>
    </source>
</evidence>
<feature type="transmembrane region" description="Helical" evidence="5">
    <location>
        <begin position="148"/>
        <end position="169"/>
    </location>
</feature>
<feature type="transmembrane region" description="Helical" evidence="5">
    <location>
        <begin position="52"/>
        <end position="71"/>
    </location>
</feature>
<comment type="subcellular location">
    <subcellularLocation>
        <location evidence="1">Membrane</location>
        <topology evidence="1">Multi-pass membrane protein</topology>
    </subcellularLocation>
</comment>
<feature type="transmembrane region" description="Helical" evidence="5">
    <location>
        <begin position="102"/>
        <end position="119"/>
    </location>
</feature>
<keyword evidence="8" id="KW-1185">Reference proteome</keyword>
<gene>
    <name evidence="7" type="ORF">OJ997_26635</name>
</gene>
<evidence type="ECO:0000313" key="8">
    <source>
        <dbReference type="Proteomes" id="UP001147653"/>
    </source>
</evidence>
<feature type="domain" description="Integral membrane bound transporter" evidence="6">
    <location>
        <begin position="42"/>
        <end position="162"/>
    </location>
</feature>
<dbReference type="Pfam" id="PF13515">
    <property type="entry name" value="FUSC_2"/>
    <property type="match status" value="1"/>
</dbReference>
<dbReference type="RefSeq" id="WP_270028326.1">
    <property type="nucleotide sequence ID" value="NZ_JAPDDP010000063.1"/>
</dbReference>
<keyword evidence="4 5" id="KW-0472">Membrane</keyword>
<name>A0A9X3NLW3_9ACTN</name>
<keyword evidence="2 5" id="KW-0812">Transmembrane</keyword>
<organism evidence="7 8">
    <name type="scientific">Solirubrobacter phytolaccae</name>
    <dbReference type="NCBI Taxonomy" id="1404360"/>
    <lineage>
        <taxon>Bacteria</taxon>
        <taxon>Bacillati</taxon>
        <taxon>Actinomycetota</taxon>
        <taxon>Thermoleophilia</taxon>
        <taxon>Solirubrobacterales</taxon>
        <taxon>Solirubrobacteraceae</taxon>
        <taxon>Solirubrobacter</taxon>
    </lineage>
</organism>
<evidence type="ECO:0000256" key="2">
    <source>
        <dbReference type="ARBA" id="ARBA00022692"/>
    </source>
</evidence>
<evidence type="ECO:0000256" key="4">
    <source>
        <dbReference type="ARBA" id="ARBA00023136"/>
    </source>
</evidence>
<evidence type="ECO:0000313" key="7">
    <source>
        <dbReference type="EMBL" id="MDA0183912.1"/>
    </source>
</evidence>
<dbReference type="Proteomes" id="UP001147653">
    <property type="component" value="Unassembled WGS sequence"/>
</dbReference>
<dbReference type="EMBL" id="JAPDDP010000063">
    <property type="protein sequence ID" value="MDA0183912.1"/>
    <property type="molecule type" value="Genomic_DNA"/>
</dbReference>
<accession>A0A9X3NLW3</accession>
<dbReference type="AlphaFoldDB" id="A0A9X3NLW3"/>
<keyword evidence="3 5" id="KW-1133">Transmembrane helix</keyword>
<feature type="transmembrane region" description="Helical" evidence="5">
    <location>
        <begin position="78"/>
        <end position="96"/>
    </location>
</feature>